<feature type="region of interest" description="Disordered" evidence="6">
    <location>
        <begin position="47"/>
        <end position="77"/>
    </location>
</feature>
<evidence type="ECO:0000313" key="9">
    <source>
        <dbReference type="Proteomes" id="UP000235786"/>
    </source>
</evidence>
<dbReference type="OrthoDB" id="26679at2759"/>
<dbReference type="PANTHER" id="PTHR23354">
    <property type="entry name" value="NUCLEOLAR PROTEIN 7/ESTROGEN RECEPTOR COACTIVATOR-RELATED"/>
    <property type="match status" value="1"/>
</dbReference>
<sequence length="407" mass="43989">MTKHLTGTKLATDTPKRPLLVLPLPALRPQPHPHAAQDTKMTSRNYFHETPSASSSGSQNASRNTSPPPALSASWSVPTSVSHAAGALGGLLRRFSTDPPKSHNDNRSHSPGFAPKENGVTGVYTPPYRTASPFQPPPLYPVNLRGWKEGTPESGRLMTRALAEEIRLLVPARLQLCEEWNLVYSLEEDGVSLGTLYKKCDDLRGLRNGFVLIVRDGEGGLFGAYLTEAPHPSPHYFGTGECFLWRASILSPQTLANHLPPPPSTDTTHLQRSTTIGSSVSSLPQPSQTSSSLLSPTNQSSFTTIPSPTHSTTSLAPPSPSFPSGVSTPERIRFKAFPYSGVNDYMMLCDPSFLSVGGGDGHYGLWLDDTFEKGISSHCLTFGNEPLSEEGEKFWVVGVEVWSIGNS</sequence>
<evidence type="ECO:0000259" key="7">
    <source>
        <dbReference type="PROSITE" id="PS51886"/>
    </source>
</evidence>
<feature type="region of interest" description="Disordered" evidence="6">
    <location>
        <begin position="92"/>
        <end position="122"/>
    </location>
</feature>
<evidence type="ECO:0000256" key="1">
    <source>
        <dbReference type="ARBA" id="ARBA00004173"/>
    </source>
</evidence>
<feature type="compositionally biased region" description="Low complexity" evidence="6">
    <location>
        <begin position="278"/>
        <end position="314"/>
    </location>
</feature>
<organism evidence="8 9">
    <name type="scientific">Hyaloscypha variabilis (strain UAMH 11265 / GT02V1 / F)</name>
    <name type="common">Meliniomyces variabilis</name>
    <dbReference type="NCBI Taxonomy" id="1149755"/>
    <lineage>
        <taxon>Eukaryota</taxon>
        <taxon>Fungi</taxon>
        <taxon>Dikarya</taxon>
        <taxon>Ascomycota</taxon>
        <taxon>Pezizomycotina</taxon>
        <taxon>Leotiomycetes</taxon>
        <taxon>Helotiales</taxon>
        <taxon>Hyaloscyphaceae</taxon>
        <taxon>Hyaloscypha</taxon>
        <taxon>Hyaloscypha variabilis</taxon>
    </lineage>
</organism>
<dbReference type="GO" id="GO:0005634">
    <property type="term" value="C:nucleus"/>
    <property type="evidence" value="ECO:0007669"/>
    <property type="project" value="TreeGrafter"/>
</dbReference>
<evidence type="ECO:0000256" key="6">
    <source>
        <dbReference type="SAM" id="MobiDB-lite"/>
    </source>
</evidence>
<evidence type="ECO:0000256" key="4">
    <source>
        <dbReference type="ARBA" id="ARBA00037112"/>
    </source>
</evidence>
<dbReference type="STRING" id="1149755.A0A2J6RVW0"/>
<dbReference type="SMART" id="SM00584">
    <property type="entry name" value="TLDc"/>
    <property type="match status" value="1"/>
</dbReference>
<accession>A0A2J6RVW0</accession>
<reference evidence="8 9" key="1">
    <citation type="submission" date="2016-04" db="EMBL/GenBank/DDBJ databases">
        <title>A degradative enzymes factory behind the ericoid mycorrhizal symbiosis.</title>
        <authorList>
            <consortium name="DOE Joint Genome Institute"/>
            <person name="Martino E."/>
            <person name="Morin E."/>
            <person name="Grelet G."/>
            <person name="Kuo A."/>
            <person name="Kohler A."/>
            <person name="Daghino S."/>
            <person name="Barry K."/>
            <person name="Choi C."/>
            <person name="Cichocki N."/>
            <person name="Clum A."/>
            <person name="Copeland A."/>
            <person name="Hainaut M."/>
            <person name="Haridas S."/>
            <person name="Labutti K."/>
            <person name="Lindquist E."/>
            <person name="Lipzen A."/>
            <person name="Khouja H.-R."/>
            <person name="Murat C."/>
            <person name="Ohm R."/>
            <person name="Olson A."/>
            <person name="Spatafora J."/>
            <person name="Veneault-Fourrey C."/>
            <person name="Henrissat B."/>
            <person name="Grigoriev I."/>
            <person name="Martin F."/>
            <person name="Perotto S."/>
        </authorList>
    </citation>
    <scope>NUCLEOTIDE SEQUENCE [LARGE SCALE GENOMIC DNA]</scope>
    <source>
        <strain evidence="8 9">F</strain>
    </source>
</reference>
<dbReference type="GO" id="GO:0006979">
    <property type="term" value="P:response to oxidative stress"/>
    <property type="evidence" value="ECO:0007669"/>
    <property type="project" value="TreeGrafter"/>
</dbReference>
<feature type="region of interest" description="Disordered" evidence="6">
    <location>
        <begin position="255"/>
        <end position="327"/>
    </location>
</feature>
<feature type="compositionally biased region" description="Polar residues" evidence="6">
    <location>
        <begin position="265"/>
        <end position="277"/>
    </location>
</feature>
<dbReference type="EMBL" id="KZ613943">
    <property type="protein sequence ID" value="PMD42651.1"/>
    <property type="molecule type" value="Genomic_DNA"/>
</dbReference>
<feature type="compositionally biased region" description="Low complexity" evidence="6">
    <location>
        <begin position="52"/>
        <end position="65"/>
    </location>
</feature>
<comment type="function">
    <text evidence="4">May be involved in protection from oxidative damage.</text>
</comment>
<dbReference type="GO" id="GO:0005739">
    <property type="term" value="C:mitochondrion"/>
    <property type="evidence" value="ECO:0007669"/>
    <property type="project" value="UniProtKB-SubCell"/>
</dbReference>
<dbReference type="InterPro" id="IPR006571">
    <property type="entry name" value="TLDc_dom"/>
</dbReference>
<proteinExistence type="inferred from homology"/>
<evidence type="ECO:0000256" key="2">
    <source>
        <dbReference type="ARBA" id="ARBA00009540"/>
    </source>
</evidence>
<evidence type="ECO:0000313" key="8">
    <source>
        <dbReference type="EMBL" id="PMD42651.1"/>
    </source>
</evidence>
<name>A0A2J6RVW0_HYAVF</name>
<evidence type="ECO:0000256" key="5">
    <source>
        <dbReference type="ARBA" id="ARBA00040604"/>
    </source>
</evidence>
<evidence type="ECO:0000256" key="3">
    <source>
        <dbReference type="ARBA" id="ARBA00023128"/>
    </source>
</evidence>
<dbReference type="PANTHER" id="PTHR23354:SF62">
    <property type="entry name" value="MUSTARD, ISOFORM V"/>
    <property type="match status" value="1"/>
</dbReference>
<keyword evidence="9" id="KW-1185">Reference proteome</keyword>
<gene>
    <name evidence="8" type="ORF">L207DRAFT_510888</name>
</gene>
<comment type="subcellular location">
    <subcellularLocation>
        <location evidence="1">Mitochondrion</location>
    </subcellularLocation>
</comment>
<dbReference type="AlphaFoldDB" id="A0A2J6RVW0"/>
<dbReference type="Pfam" id="PF07534">
    <property type="entry name" value="TLD"/>
    <property type="match status" value="2"/>
</dbReference>
<dbReference type="Proteomes" id="UP000235786">
    <property type="component" value="Unassembled WGS sequence"/>
</dbReference>
<dbReference type="PROSITE" id="PS51886">
    <property type="entry name" value="TLDC"/>
    <property type="match status" value="1"/>
</dbReference>
<comment type="similarity">
    <text evidence="2">Belongs to the OXR1 family.</text>
</comment>
<feature type="domain" description="TLDc" evidence="7">
    <location>
        <begin position="156"/>
        <end position="405"/>
    </location>
</feature>
<keyword evidence="3" id="KW-0496">Mitochondrion</keyword>
<protein>
    <recommendedName>
        <fullName evidence="5">Oxidation resistance protein 1</fullName>
    </recommendedName>
</protein>